<dbReference type="AlphaFoldDB" id="A0A3N0YGL2"/>
<evidence type="ECO:0000313" key="2">
    <source>
        <dbReference type="Proteomes" id="UP000281406"/>
    </source>
</evidence>
<reference evidence="1 2" key="1">
    <citation type="submission" date="2018-10" db="EMBL/GenBank/DDBJ databases">
        <title>Genome assembly for a Yunnan-Guizhou Plateau 3E fish, Anabarilius grahami (Regan), and its evolutionary and genetic applications.</title>
        <authorList>
            <person name="Jiang W."/>
        </authorList>
    </citation>
    <scope>NUCLEOTIDE SEQUENCE [LARGE SCALE GENOMIC DNA]</scope>
    <source>
        <strain evidence="1">AG-KIZ</strain>
        <tissue evidence="1">Muscle</tissue>
    </source>
</reference>
<organism evidence="1 2">
    <name type="scientific">Anabarilius grahami</name>
    <name type="common">Kanglang fish</name>
    <name type="synonym">Barilius grahami</name>
    <dbReference type="NCBI Taxonomy" id="495550"/>
    <lineage>
        <taxon>Eukaryota</taxon>
        <taxon>Metazoa</taxon>
        <taxon>Chordata</taxon>
        <taxon>Craniata</taxon>
        <taxon>Vertebrata</taxon>
        <taxon>Euteleostomi</taxon>
        <taxon>Actinopterygii</taxon>
        <taxon>Neopterygii</taxon>
        <taxon>Teleostei</taxon>
        <taxon>Ostariophysi</taxon>
        <taxon>Cypriniformes</taxon>
        <taxon>Xenocyprididae</taxon>
        <taxon>Xenocypridinae</taxon>
        <taxon>Xenocypridinae incertae sedis</taxon>
        <taxon>Anabarilius</taxon>
    </lineage>
</organism>
<dbReference type="Proteomes" id="UP000281406">
    <property type="component" value="Unassembled WGS sequence"/>
</dbReference>
<comment type="caution">
    <text evidence="1">The sequence shown here is derived from an EMBL/GenBank/DDBJ whole genome shotgun (WGS) entry which is preliminary data.</text>
</comment>
<accession>A0A3N0YGL2</accession>
<evidence type="ECO:0000313" key="1">
    <source>
        <dbReference type="EMBL" id="ROL45287.1"/>
    </source>
</evidence>
<gene>
    <name evidence="1" type="ORF">DPX16_17898</name>
</gene>
<proteinExistence type="predicted"/>
<dbReference type="OrthoDB" id="8986790at2759"/>
<protein>
    <submittedName>
        <fullName evidence="1">Uncharacterized protein</fullName>
    </submittedName>
</protein>
<keyword evidence="2" id="KW-1185">Reference proteome</keyword>
<sequence length="171" mass="19461">MPAVACPTIPQFLRHFAIAPVVFGDKTLKSLFWIWFNYHHPVDLPDTSGLNWRDAIIRCLESVYPGPEHSQTQSSFHHPQPHRNRVNPLQMECYQHVKQRGVGFGVEKTVSLGHDQTRPHAGQETRCPAFGVYASCPKLFLGRLVGPYAYVYGSCPCRQNQRQMVNSNYVP</sequence>
<name>A0A3N0YGL2_ANAGA</name>
<dbReference type="EMBL" id="RJVU01042598">
    <property type="protein sequence ID" value="ROL45287.1"/>
    <property type="molecule type" value="Genomic_DNA"/>
</dbReference>